<dbReference type="eggNOG" id="COG0457">
    <property type="taxonomic scope" value="Bacteria"/>
</dbReference>
<proteinExistence type="predicted"/>
<keyword evidence="2" id="KW-1185">Reference proteome</keyword>
<evidence type="ECO:0000313" key="2">
    <source>
        <dbReference type="Proteomes" id="UP000001693"/>
    </source>
</evidence>
<organism evidence="1 2">
    <name type="scientific">Leptothrix cholodnii (strain ATCC 51168 / LMG 8142 / SP-6)</name>
    <name type="common">Leptothrix discophora (strain SP-6)</name>
    <dbReference type="NCBI Taxonomy" id="395495"/>
    <lineage>
        <taxon>Bacteria</taxon>
        <taxon>Pseudomonadati</taxon>
        <taxon>Pseudomonadota</taxon>
        <taxon>Betaproteobacteria</taxon>
        <taxon>Burkholderiales</taxon>
        <taxon>Sphaerotilaceae</taxon>
        <taxon>Leptothrix</taxon>
    </lineage>
</organism>
<dbReference type="InterPro" id="IPR011990">
    <property type="entry name" value="TPR-like_helical_dom_sf"/>
</dbReference>
<evidence type="ECO:0000313" key="1">
    <source>
        <dbReference type="EMBL" id="ACB33675.1"/>
    </source>
</evidence>
<dbReference type="EMBL" id="CP001013">
    <property type="protein sequence ID" value="ACB33675.1"/>
    <property type="molecule type" value="Genomic_DNA"/>
</dbReference>
<protein>
    <recommendedName>
        <fullName evidence="3">Tetratricopeptide TPR_2 repeat protein</fullName>
    </recommendedName>
</protein>
<gene>
    <name evidence="1" type="ordered locus">Lcho_1407</name>
</gene>
<dbReference type="HOGENOM" id="CLU_114962_0_0_4"/>
<sequence>MPIDPDFDDAVLGFGLPAEAEQALAQAGVLRADPPEAMAALMRAKAIAPEHPAVLIAFYRHHFYGHRLAAARDVARTALVVGARALCLPLVWRDVPGRALAGADEDITTRFYLWVLKGYAYLSMRLDDPVEARDALAKLRMIDPDDRVGGALLEAVRQRRERSELRARLRDTLGVDIHVDRVDDADGFDDGEDDGPALPVFGAAAWARVSGSTGAA</sequence>
<dbReference type="AlphaFoldDB" id="B1Y748"/>
<dbReference type="Gene3D" id="1.25.40.10">
    <property type="entry name" value="Tetratricopeptide repeat domain"/>
    <property type="match status" value="1"/>
</dbReference>
<dbReference type="Proteomes" id="UP000001693">
    <property type="component" value="Chromosome"/>
</dbReference>
<dbReference type="KEGG" id="lch:Lcho_1407"/>
<dbReference type="RefSeq" id="WP_012346437.1">
    <property type="nucleotide sequence ID" value="NC_010524.1"/>
</dbReference>
<dbReference type="STRING" id="395495.Lcho_1407"/>
<accession>B1Y748</accession>
<name>B1Y748_LEPCP</name>
<evidence type="ECO:0008006" key="3">
    <source>
        <dbReference type="Google" id="ProtNLM"/>
    </source>
</evidence>
<reference evidence="1 2" key="1">
    <citation type="submission" date="2008-03" db="EMBL/GenBank/DDBJ databases">
        <title>Complete sequence of Leptothrix cholodnii SP-6.</title>
        <authorList>
            <consortium name="US DOE Joint Genome Institute"/>
            <person name="Copeland A."/>
            <person name="Lucas S."/>
            <person name="Lapidus A."/>
            <person name="Glavina del Rio T."/>
            <person name="Dalin E."/>
            <person name="Tice H."/>
            <person name="Bruce D."/>
            <person name="Goodwin L."/>
            <person name="Pitluck S."/>
            <person name="Chertkov O."/>
            <person name="Brettin T."/>
            <person name="Detter J.C."/>
            <person name="Han C."/>
            <person name="Kuske C.R."/>
            <person name="Schmutz J."/>
            <person name="Larimer F."/>
            <person name="Land M."/>
            <person name="Hauser L."/>
            <person name="Kyrpides N."/>
            <person name="Lykidis A."/>
            <person name="Emerson D."/>
            <person name="Richardson P."/>
        </authorList>
    </citation>
    <scope>NUCLEOTIDE SEQUENCE [LARGE SCALE GENOMIC DNA]</scope>
    <source>
        <strain evidence="2">ATCC 51168 / LMG 8142 / SP-6</strain>
    </source>
</reference>